<reference evidence="3" key="2">
    <citation type="journal article" date="2017" name="Nat. Plants">
        <title>The Aegilops tauschii genome reveals multiple impacts of transposons.</title>
        <authorList>
            <person name="Zhao G."/>
            <person name="Zou C."/>
            <person name="Li K."/>
            <person name="Wang K."/>
            <person name="Li T."/>
            <person name="Gao L."/>
            <person name="Zhang X."/>
            <person name="Wang H."/>
            <person name="Yang Z."/>
            <person name="Liu X."/>
            <person name="Jiang W."/>
            <person name="Mao L."/>
            <person name="Kong X."/>
            <person name="Jiao Y."/>
            <person name="Jia J."/>
        </authorList>
    </citation>
    <scope>NUCLEOTIDE SEQUENCE [LARGE SCALE GENOMIC DNA]</scope>
    <source>
        <strain evidence="3">cv. AL8/78</strain>
    </source>
</reference>
<dbReference type="Proteomes" id="UP000015105">
    <property type="component" value="Chromosome 7D"/>
</dbReference>
<evidence type="ECO:0000313" key="3">
    <source>
        <dbReference type="Proteomes" id="UP000015105"/>
    </source>
</evidence>
<feature type="transmembrane region" description="Helical" evidence="1">
    <location>
        <begin position="21"/>
        <end position="47"/>
    </location>
</feature>
<keyword evidence="1" id="KW-0812">Transmembrane</keyword>
<organism evidence="2 3">
    <name type="scientific">Aegilops tauschii subsp. strangulata</name>
    <name type="common">Goatgrass</name>
    <dbReference type="NCBI Taxonomy" id="200361"/>
    <lineage>
        <taxon>Eukaryota</taxon>
        <taxon>Viridiplantae</taxon>
        <taxon>Streptophyta</taxon>
        <taxon>Embryophyta</taxon>
        <taxon>Tracheophyta</taxon>
        <taxon>Spermatophyta</taxon>
        <taxon>Magnoliopsida</taxon>
        <taxon>Liliopsida</taxon>
        <taxon>Poales</taxon>
        <taxon>Poaceae</taxon>
        <taxon>BOP clade</taxon>
        <taxon>Pooideae</taxon>
        <taxon>Triticodae</taxon>
        <taxon>Triticeae</taxon>
        <taxon>Triticinae</taxon>
        <taxon>Aegilops</taxon>
    </lineage>
</organism>
<evidence type="ECO:0000313" key="2">
    <source>
        <dbReference type="EnsemblPlants" id="AET7Gv20452600.2"/>
    </source>
</evidence>
<keyword evidence="3" id="KW-1185">Reference proteome</keyword>
<reference evidence="2" key="5">
    <citation type="journal article" date="2021" name="G3 (Bethesda)">
        <title>Aegilops tauschii genome assembly Aet v5.0 features greater sequence contiguity and improved annotation.</title>
        <authorList>
            <person name="Wang L."/>
            <person name="Zhu T."/>
            <person name="Rodriguez J.C."/>
            <person name="Deal K.R."/>
            <person name="Dubcovsky J."/>
            <person name="McGuire P.E."/>
            <person name="Lux T."/>
            <person name="Spannagl M."/>
            <person name="Mayer K.F.X."/>
            <person name="Baldrich P."/>
            <person name="Meyers B.C."/>
            <person name="Huo N."/>
            <person name="Gu Y.Q."/>
            <person name="Zhou H."/>
            <person name="Devos K.M."/>
            <person name="Bennetzen J.L."/>
            <person name="Unver T."/>
            <person name="Budak H."/>
            <person name="Gulick P.J."/>
            <person name="Galiba G."/>
            <person name="Kalapos B."/>
            <person name="Nelson D.R."/>
            <person name="Li P."/>
            <person name="You F.M."/>
            <person name="Luo M.C."/>
            <person name="Dvorak J."/>
        </authorList>
    </citation>
    <scope>NUCLEOTIDE SEQUENCE [LARGE SCALE GENOMIC DNA]</scope>
    <source>
        <strain evidence="2">cv. AL8/78</strain>
    </source>
</reference>
<name>A0A453R3Z3_AEGTS</name>
<reference evidence="3" key="1">
    <citation type="journal article" date="2014" name="Science">
        <title>Ancient hybridizations among the ancestral genomes of bread wheat.</title>
        <authorList>
            <consortium name="International Wheat Genome Sequencing Consortium,"/>
            <person name="Marcussen T."/>
            <person name="Sandve S.R."/>
            <person name="Heier L."/>
            <person name="Spannagl M."/>
            <person name="Pfeifer M."/>
            <person name="Jakobsen K.S."/>
            <person name="Wulff B.B."/>
            <person name="Steuernagel B."/>
            <person name="Mayer K.F."/>
            <person name="Olsen O.A."/>
        </authorList>
    </citation>
    <scope>NUCLEOTIDE SEQUENCE [LARGE SCALE GENOMIC DNA]</scope>
    <source>
        <strain evidence="3">cv. AL8/78</strain>
    </source>
</reference>
<keyword evidence="1" id="KW-0472">Membrane</keyword>
<proteinExistence type="predicted"/>
<accession>A0A453R3Z3</accession>
<protein>
    <submittedName>
        <fullName evidence="2">Uncharacterized protein</fullName>
    </submittedName>
</protein>
<dbReference type="EnsemblPlants" id="AET7Gv20452600.2">
    <property type="protein sequence ID" value="AET7Gv20452600.2"/>
    <property type="gene ID" value="AET7Gv20452600"/>
</dbReference>
<reference evidence="2" key="4">
    <citation type="submission" date="2019-03" db="UniProtKB">
        <authorList>
            <consortium name="EnsemblPlants"/>
        </authorList>
    </citation>
    <scope>IDENTIFICATION</scope>
</reference>
<dbReference type="AlphaFoldDB" id="A0A453R3Z3"/>
<reference evidence="2" key="3">
    <citation type="journal article" date="2017" name="Nature">
        <title>Genome sequence of the progenitor of the wheat D genome Aegilops tauschii.</title>
        <authorList>
            <person name="Luo M.C."/>
            <person name="Gu Y.Q."/>
            <person name="Puiu D."/>
            <person name="Wang H."/>
            <person name="Twardziok S.O."/>
            <person name="Deal K.R."/>
            <person name="Huo N."/>
            <person name="Zhu T."/>
            <person name="Wang L."/>
            <person name="Wang Y."/>
            <person name="McGuire P.E."/>
            <person name="Liu S."/>
            <person name="Long H."/>
            <person name="Ramasamy R.K."/>
            <person name="Rodriguez J.C."/>
            <person name="Van S.L."/>
            <person name="Yuan L."/>
            <person name="Wang Z."/>
            <person name="Xia Z."/>
            <person name="Xiao L."/>
            <person name="Anderson O.D."/>
            <person name="Ouyang S."/>
            <person name="Liang Y."/>
            <person name="Zimin A.V."/>
            <person name="Pertea G."/>
            <person name="Qi P."/>
            <person name="Bennetzen J.L."/>
            <person name="Dai X."/>
            <person name="Dawson M.W."/>
            <person name="Muller H.G."/>
            <person name="Kugler K."/>
            <person name="Rivarola-Duarte L."/>
            <person name="Spannagl M."/>
            <person name="Mayer K.F.X."/>
            <person name="Lu F.H."/>
            <person name="Bevan M.W."/>
            <person name="Leroy P."/>
            <person name="Li P."/>
            <person name="You F.M."/>
            <person name="Sun Q."/>
            <person name="Liu Z."/>
            <person name="Lyons E."/>
            <person name="Wicker T."/>
            <person name="Salzberg S.L."/>
            <person name="Devos K.M."/>
            <person name="Dvorak J."/>
        </authorList>
    </citation>
    <scope>NUCLEOTIDE SEQUENCE [LARGE SCALE GENOMIC DNA]</scope>
    <source>
        <strain evidence="2">cv. AL8/78</strain>
    </source>
</reference>
<sequence>MDMTIEAAANMRQHELSRKKCMAQMVLLVVLGVVISTFLLGAAIRYVCAWIDNGRRPFNLMF</sequence>
<keyword evidence="1" id="KW-1133">Transmembrane helix</keyword>
<dbReference type="Gramene" id="AET7Gv20452600.2">
    <property type="protein sequence ID" value="AET7Gv20452600.2"/>
    <property type="gene ID" value="AET7Gv20452600"/>
</dbReference>
<evidence type="ECO:0000256" key="1">
    <source>
        <dbReference type="SAM" id="Phobius"/>
    </source>
</evidence>